<protein>
    <submittedName>
        <fullName evidence="2">Uncharacterized protein</fullName>
    </submittedName>
</protein>
<organism evidence="2 3">
    <name type="scientific">Gossypium mustelinum</name>
    <name type="common">Cotton</name>
    <name type="synonym">Gossypium caicoense</name>
    <dbReference type="NCBI Taxonomy" id="34275"/>
    <lineage>
        <taxon>Eukaryota</taxon>
        <taxon>Viridiplantae</taxon>
        <taxon>Streptophyta</taxon>
        <taxon>Embryophyta</taxon>
        <taxon>Tracheophyta</taxon>
        <taxon>Spermatophyta</taxon>
        <taxon>Magnoliopsida</taxon>
        <taxon>eudicotyledons</taxon>
        <taxon>Gunneridae</taxon>
        <taxon>Pentapetalae</taxon>
        <taxon>rosids</taxon>
        <taxon>malvids</taxon>
        <taxon>Malvales</taxon>
        <taxon>Malvaceae</taxon>
        <taxon>Malvoideae</taxon>
        <taxon>Gossypium</taxon>
    </lineage>
</organism>
<evidence type="ECO:0000313" key="2">
    <source>
        <dbReference type="EMBL" id="TYI51671.1"/>
    </source>
</evidence>
<proteinExistence type="predicted"/>
<evidence type="ECO:0000313" key="3">
    <source>
        <dbReference type="Proteomes" id="UP000323597"/>
    </source>
</evidence>
<accession>A0A5D2SFL8</accession>
<keyword evidence="3" id="KW-1185">Reference proteome</keyword>
<dbReference type="Proteomes" id="UP000323597">
    <property type="component" value="Chromosome D12"/>
</dbReference>
<name>A0A5D2SFL8_GOSMU</name>
<dbReference type="AlphaFoldDB" id="A0A5D2SFL8"/>
<reference evidence="2 3" key="1">
    <citation type="submission" date="2019-07" db="EMBL/GenBank/DDBJ databases">
        <title>WGS assembly of Gossypium mustelinum.</title>
        <authorList>
            <person name="Chen Z.J."/>
            <person name="Sreedasyam A."/>
            <person name="Ando A."/>
            <person name="Song Q."/>
            <person name="De L."/>
            <person name="Hulse-Kemp A."/>
            <person name="Ding M."/>
            <person name="Ye W."/>
            <person name="Kirkbride R."/>
            <person name="Jenkins J."/>
            <person name="Plott C."/>
            <person name="Lovell J."/>
            <person name="Lin Y.-M."/>
            <person name="Vaughn R."/>
            <person name="Liu B."/>
            <person name="Li W."/>
            <person name="Simpson S."/>
            <person name="Scheffler B."/>
            <person name="Saski C."/>
            <person name="Grover C."/>
            <person name="Hu G."/>
            <person name="Conover J."/>
            <person name="Carlson J."/>
            <person name="Shu S."/>
            <person name="Boston L."/>
            <person name="Williams M."/>
            <person name="Peterson D."/>
            <person name="Mcgee K."/>
            <person name="Jones D."/>
            <person name="Wendel J."/>
            <person name="Stelly D."/>
            <person name="Grimwood J."/>
            <person name="Schmutz J."/>
        </authorList>
    </citation>
    <scope>NUCLEOTIDE SEQUENCE [LARGE SCALE GENOMIC DNA]</scope>
    <source>
        <strain evidence="2">1408120.09</strain>
    </source>
</reference>
<sequence>MNITFFPSIIICLTSKQMGITSNLENLKTATEDKKTCRREHQNSKPLRERKINQCESRRRF</sequence>
<feature type="region of interest" description="Disordered" evidence="1">
    <location>
        <begin position="32"/>
        <end position="61"/>
    </location>
</feature>
<gene>
    <name evidence="2" type="ORF">E1A91_D12G192300v1</name>
</gene>
<evidence type="ECO:0000256" key="1">
    <source>
        <dbReference type="SAM" id="MobiDB-lite"/>
    </source>
</evidence>
<dbReference type="EMBL" id="CM017660">
    <property type="protein sequence ID" value="TYI51671.1"/>
    <property type="molecule type" value="Genomic_DNA"/>
</dbReference>